<comment type="caution">
    <text evidence="2">The sequence shown here is derived from an EMBL/GenBank/DDBJ whole genome shotgun (WGS) entry which is preliminary data.</text>
</comment>
<dbReference type="AlphaFoldDB" id="A0A699GRR9"/>
<proteinExistence type="predicted"/>
<sequence>MYEAKHVLTLSERNMYEAKHVQGVEGEEFTELQNDDDTFTFLIDLGYKVRVLPDLYQVFYGSDSPKKSRGKGSQGKKTVDDSRETIDVFKESEPETKLVKRRSASRRVVKKKVTISTDENIIPDPNIALKLATSKPKLKGVQSLTPAEKEAVDIIQALKESKKTSKRQPGTGGSSEGTGTITGVLDESTVIFATSSEGTSTISGVLDEEKDDKEGDADDKGDDHISDTQDTNDEDVETESDEDEIYKYKIRMRKDKGKEMPNAKVEESGNDDEKDTDAANADAKRLKNQRMIPRKLNFLQQIQYEVPHILSPFMLKVLVSVIFEPTVLTPVQETSSAALVTTLPLPSDFTTPPAPQQTTTLIPTPSIITETPNIIIVVLESDTLTAVQLRVAKLEKDVFELKNIDHSTKTLDTLKPNQGKKTKRRINKETESSKKPSSSKETQKGNAPSKGFKTGKSTSIREPVKEPITEVVMDDVDKLKWNNLEGDCYPFDISNLLPIQGHPWHQTVVADYFFNNDLEYLKSFDPERTYTTSIIKTKVAWYEIVGIEDMFLTLWSTIKHAYDKDVAKGIKQWGERRKLWYRSHMNKFSRHNVSIEIVGIEDMFLTLWSTIKHAYDKDVAKGIKQWGESHKLWYRSHMNKFSKHNVYSIQKILCVESVSVKKLQGYGHLRSCGEKS</sequence>
<protein>
    <recommendedName>
        <fullName evidence="3">Phospholipase-like protein</fullName>
    </recommendedName>
</protein>
<organism evidence="2">
    <name type="scientific">Tanacetum cinerariifolium</name>
    <name type="common">Dalmatian daisy</name>
    <name type="synonym">Chrysanthemum cinerariifolium</name>
    <dbReference type="NCBI Taxonomy" id="118510"/>
    <lineage>
        <taxon>Eukaryota</taxon>
        <taxon>Viridiplantae</taxon>
        <taxon>Streptophyta</taxon>
        <taxon>Embryophyta</taxon>
        <taxon>Tracheophyta</taxon>
        <taxon>Spermatophyta</taxon>
        <taxon>Magnoliopsida</taxon>
        <taxon>eudicotyledons</taxon>
        <taxon>Gunneridae</taxon>
        <taxon>Pentapetalae</taxon>
        <taxon>asterids</taxon>
        <taxon>campanulids</taxon>
        <taxon>Asterales</taxon>
        <taxon>Asteraceae</taxon>
        <taxon>Asteroideae</taxon>
        <taxon>Anthemideae</taxon>
        <taxon>Anthemidinae</taxon>
        <taxon>Tanacetum</taxon>
    </lineage>
</organism>
<name>A0A699GRR9_TANCI</name>
<evidence type="ECO:0008006" key="3">
    <source>
        <dbReference type="Google" id="ProtNLM"/>
    </source>
</evidence>
<feature type="region of interest" description="Disordered" evidence="1">
    <location>
        <begin position="63"/>
        <end position="83"/>
    </location>
</feature>
<feature type="region of interest" description="Disordered" evidence="1">
    <location>
        <begin position="256"/>
        <end position="278"/>
    </location>
</feature>
<feature type="compositionally biased region" description="Basic and acidic residues" evidence="1">
    <location>
        <begin position="256"/>
        <end position="267"/>
    </location>
</feature>
<reference evidence="2" key="1">
    <citation type="journal article" date="2019" name="Sci. Rep.">
        <title>Draft genome of Tanacetum cinerariifolium, the natural source of mosquito coil.</title>
        <authorList>
            <person name="Yamashiro T."/>
            <person name="Shiraishi A."/>
            <person name="Satake H."/>
            <person name="Nakayama K."/>
        </authorList>
    </citation>
    <scope>NUCLEOTIDE SEQUENCE</scope>
</reference>
<evidence type="ECO:0000256" key="1">
    <source>
        <dbReference type="SAM" id="MobiDB-lite"/>
    </source>
</evidence>
<gene>
    <name evidence="2" type="ORF">Tci_172273</name>
</gene>
<dbReference type="EMBL" id="BKCJ010041644">
    <property type="protein sequence ID" value="GEW00297.1"/>
    <property type="molecule type" value="Genomic_DNA"/>
</dbReference>
<feature type="compositionally biased region" description="Acidic residues" evidence="1">
    <location>
        <begin position="230"/>
        <end position="244"/>
    </location>
</feature>
<feature type="region of interest" description="Disordered" evidence="1">
    <location>
        <begin position="160"/>
        <end position="183"/>
    </location>
</feature>
<evidence type="ECO:0000313" key="2">
    <source>
        <dbReference type="EMBL" id="GEW00297.1"/>
    </source>
</evidence>
<feature type="region of interest" description="Disordered" evidence="1">
    <location>
        <begin position="196"/>
        <end position="244"/>
    </location>
</feature>
<accession>A0A699GRR9</accession>
<feature type="compositionally biased region" description="Acidic residues" evidence="1">
    <location>
        <begin position="206"/>
        <end position="220"/>
    </location>
</feature>
<feature type="region of interest" description="Disordered" evidence="1">
    <location>
        <begin position="410"/>
        <end position="460"/>
    </location>
</feature>